<dbReference type="PANTHER" id="PTHR45672">
    <property type="entry name" value="PROTEIN DISULFIDE-ISOMERASE C17H9.14C-RELATED"/>
    <property type="match status" value="1"/>
</dbReference>
<dbReference type="Gene3D" id="3.40.30.10">
    <property type="entry name" value="Glutaredoxin"/>
    <property type="match status" value="1"/>
</dbReference>
<organism evidence="4 5">
    <name type="scientific">Skeletonema marinoi</name>
    <dbReference type="NCBI Taxonomy" id="267567"/>
    <lineage>
        <taxon>Eukaryota</taxon>
        <taxon>Sar</taxon>
        <taxon>Stramenopiles</taxon>
        <taxon>Ochrophyta</taxon>
        <taxon>Bacillariophyta</taxon>
        <taxon>Coscinodiscophyceae</taxon>
        <taxon>Thalassiosirophycidae</taxon>
        <taxon>Thalassiosirales</taxon>
        <taxon>Skeletonemataceae</taxon>
        <taxon>Skeletonema</taxon>
        <taxon>Skeletonema marinoi-dohrnii complex</taxon>
    </lineage>
</organism>
<evidence type="ECO:0000259" key="3">
    <source>
        <dbReference type="Pfam" id="PF00085"/>
    </source>
</evidence>
<comment type="similarity">
    <text evidence="1">Belongs to the protein disulfide isomerase family.</text>
</comment>
<dbReference type="Pfam" id="PF00085">
    <property type="entry name" value="Thioredoxin"/>
    <property type="match status" value="1"/>
</dbReference>
<gene>
    <name evidence="4" type="ORF">QTG54_006098</name>
</gene>
<feature type="domain" description="Thioredoxin" evidence="3">
    <location>
        <begin position="1"/>
        <end position="69"/>
    </location>
</feature>
<keyword evidence="5" id="KW-1185">Reference proteome</keyword>
<dbReference type="GO" id="GO:0003756">
    <property type="term" value="F:protein disulfide isomerase activity"/>
    <property type="evidence" value="ECO:0007669"/>
    <property type="project" value="TreeGrafter"/>
</dbReference>
<dbReference type="InterPro" id="IPR051063">
    <property type="entry name" value="PDI"/>
</dbReference>
<name>A0AAD8YC81_9STRA</name>
<dbReference type="InterPro" id="IPR036249">
    <property type="entry name" value="Thioredoxin-like_sf"/>
</dbReference>
<evidence type="ECO:0000256" key="2">
    <source>
        <dbReference type="ARBA" id="ARBA00022729"/>
    </source>
</evidence>
<evidence type="ECO:0000313" key="4">
    <source>
        <dbReference type="EMBL" id="KAK1743477.1"/>
    </source>
</evidence>
<dbReference type="PANTHER" id="PTHR45672:SF3">
    <property type="entry name" value="THIOREDOXIN DOMAIN-CONTAINING PROTEIN 5"/>
    <property type="match status" value="1"/>
</dbReference>
<dbReference type="GO" id="GO:0006457">
    <property type="term" value="P:protein folding"/>
    <property type="evidence" value="ECO:0007669"/>
    <property type="project" value="TreeGrafter"/>
</dbReference>
<evidence type="ECO:0000256" key="1">
    <source>
        <dbReference type="ARBA" id="ARBA00006347"/>
    </source>
</evidence>
<comment type="caution">
    <text evidence="4">The sequence shown here is derived from an EMBL/GenBank/DDBJ whole genome shotgun (WGS) entry which is preliminary data.</text>
</comment>
<sequence length="169" mass="18324">MKPDWDKLMGEYAGSATQLVADVDCTADGKSLCETVGVRGYPSIKWGDPSDLQDYQGGRDFDALKNFADENLKPICSPKNLDLCDDEKKAQITKYQDMSDEELAAAISSEEKKLDDAEAEFKAGVEKLQESYSALSTEKDEKIAAVKNSGLGLMKAVKNSKPAGGSDEL</sequence>
<dbReference type="Proteomes" id="UP001224775">
    <property type="component" value="Unassembled WGS sequence"/>
</dbReference>
<reference evidence="4" key="1">
    <citation type="submission" date="2023-06" db="EMBL/GenBank/DDBJ databases">
        <title>Survivors Of The Sea: Transcriptome response of Skeletonema marinoi to long-term dormancy.</title>
        <authorList>
            <person name="Pinder M.I.M."/>
            <person name="Kourtchenko O."/>
            <person name="Robertson E.K."/>
            <person name="Larsson T."/>
            <person name="Maumus F."/>
            <person name="Osuna-Cruz C.M."/>
            <person name="Vancaester E."/>
            <person name="Stenow R."/>
            <person name="Vandepoele K."/>
            <person name="Ploug H."/>
            <person name="Bruchert V."/>
            <person name="Godhe A."/>
            <person name="Topel M."/>
        </authorList>
    </citation>
    <scope>NUCLEOTIDE SEQUENCE</scope>
    <source>
        <strain evidence="4">R05AC</strain>
    </source>
</reference>
<dbReference type="AlphaFoldDB" id="A0AAD8YC81"/>
<proteinExistence type="inferred from homology"/>
<evidence type="ECO:0000313" key="5">
    <source>
        <dbReference type="Proteomes" id="UP001224775"/>
    </source>
</evidence>
<dbReference type="SUPFAM" id="SSF52833">
    <property type="entry name" value="Thioredoxin-like"/>
    <property type="match status" value="1"/>
</dbReference>
<dbReference type="InterPro" id="IPR013766">
    <property type="entry name" value="Thioredoxin_domain"/>
</dbReference>
<dbReference type="GO" id="GO:0005783">
    <property type="term" value="C:endoplasmic reticulum"/>
    <property type="evidence" value="ECO:0007669"/>
    <property type="project" value="TreeGrafter"/>
</dbReference>
<protein>
    <recommendedName>
        <fullName evidence="3">Thioredoxin domain-containing protein</fullName>
    </recommendedName>
</protein>
<dbReference type="EMBL" id="JATAAI010000009">
    <property type="protein sequence ID" value="KAK1743477.1"/>
    <property type="molecule type" value="Genomic_DNA"/>
</dbReference>
<keyword evidence="2" id="KW-0732">Signal</keyword>
<accession>A0AAD8YC81</accession>